<keyword evidence="3" id="KW-0210">Decarboxylase</keyword>
<feature type="compositionally biased region" description="Basic and acidic residues" evidence="8">
    <location>
        <begin position="497"/>
        <end position="510"/>
    </location>
</feature>
<dbReference type="FunFam" id="3.40.640.10:FF:000025">
    <property type="entry name" value="Histidine decarboxylase"/>
    <property type="match status" value="1"/>
</dbReference>
<dbReference type="PRINTS" id="PR00800">
    <property type="entry name" value="YHDCRBOXLASE"/>
</dbReference>
<keyword evidence="10" id="KW-1185">Reference proteome</keyword>
<dbReference type="InterPro" id="IPR015421">
    <property type="entry name" value="PyrdxlP-dep_Trfase_major"/>
</dbReference>
<keyword evidence="4 6" id="KW-0663">Pyridoxal phosphate</keyword>
<feature type="region of interest" description="Disordered" evidence="8">
    <location>
        <begin position="497"/>
        <end position="522"/>
    </location>
</feature>
<comment type="similarity">
    <text evidence="2 7">Belongs to the group II decarboxylase family.</text>
</comment>
<dbReference type="Gene3D" id="3.40.640.10">
    <property type="entry name" value="Type I PLP-dependent aspartate aminotransferase-like (Major domain)"/>
    <property type="match status" value="1"/>
</dbReference>
<dbReference type="EMBL" id="CAJFCJ010000006">
    <property type="protein sequence ID" value="CAD5115155.1"/>
    <property type="molecule type" value="Genomic_DNA"/>
</dbReference>
<keyword evidence="5 7" id="KW-0456">Lyase</keyword>
<dbReference type="CDD" id="cd06450">
    <property type="entry name" value="DOPA_deC_like"/>
    <property type="match status" value="1"/>
</dbReference>
<dbReference type="OrthoDB" id="639767at2759"/>
<dbReference type="GO" id="GO:0016831">
    <property type="term" value="F:carboxy-lyase activity"/>
    <property type="evidence" value="ECO:0007669"/>
    <property type="project" value="UniProtKB-KW"/>
</dbReference>
<feature type="modified residue" description="N6-(pyridoxal phosphate)lysine" evidence="6">
    <location>
        <position position="302"/>
    </location>
</feature>
<dbReference type="Pfam" id="PF00282">
    <property type="entry name" value="Pyridoxal_deC"/>
    <property type="match status" value="1"/>
</dbReference>
<proteinExistence type="inferred from homology"/>
<evidence type="ECO:0000256" key="3">
    <source>
        <dbReference type="ARBA" id="ARBA00022793"/>
    </source>
</evidence>
<evidence type="ECO:0000256" key="5">
    <source>
        <dbReference type="ARBA" id="ARBA00023239"/>
    </source>
</evidence>
<reference evidence="9 10" key="1">
    <citation type="submission" date="2020-08" db="EMBL/GenBank/DDBJ databases">
        <authorList>
            <person name="Hejnol A."/>
        </authorList>
    </citation>
    <scope>NUCLEOTIDE SEQUENCE [LARGE SCALE GENOMIC DNA]</scope>
</reference>
<dbReference type="Gene3D" id="3.90.1150.10">
    <property type="entry name" value="Aspartate Aminotransferase, domain 1"/>
    <property type="match status" value="1"/>
</dbReference>
<dbReference type="PANTHER" id="PTHR11999">
    <property type="entry name" value="GROUP II PYRIDOXAL-5-PHOSPHATE DECARBOXYLASE"/>
    <property type="match status" value="1"/>
</dbReference>
<dbReference type="InterPro" id="IPR015424">
    <property type="entry name" value="PyrdxlP-dep_Trfase"/>
</dbReference>
<dbReference type="Proteomes" id="UP000549394">
    <property type="component" value="Unassembled WGS sequence"/>
</dbReference>
<evidence type="ECO:0000256" key="6">
    <source>
        <dbReference type="PIRSR" id="PIRSR602129-50"/>
    </source>
</evidence>
<dbReference type="InterPro" id="IPR002129">
    <property type="entry name" value="PyrdxlP-dep_de-COase"/>
</dbReference>
<gene>
    <name evidence="9" type="ORF">DGYR_LOCUS3927</name>
</gene>
<dbReference type="FunFam" id="1.20.1340.10:FF:000001">
    <property type="entry name" value="Histidine decarboxylase"/>
    <property type="match status" value="1"/>
</dbReference>
<accession>A0A7I8VGM6</accession>
<dbReference type="GO" id="GO:0006520">
    <property type="term" value="P:amino acid metabolic process"/>
    <property type="evidence" value="ECO:0007669"/>
    <property type="project" value="InterPro"/>
</dbReference>
<evidence type="ECO:0000256" key="1">
    <source>
        <dbReference type="ARBA" id="ARBA00001933"/>
    </source>
</evidence>
<dbReference type="InterPro" id="IPR021115">
    <property type="entry name" value="Pyridoxal-P_BS"/>
</dbReference>
<comment type="cofactor">
    <cofactor evidence="1 6 7">
        <name>pyridoxal 5'-phosphate</name>
        <dbReference type="ChEBI" id="CHEBI:597326"/>
    </cofactor>
</comment>
<evidence type="ECO:0000256" key="7">
    <source>
        <dbReference type="RuleBase" id="RU000382"/>
    </source>
</evidence>
<evidence type="ECO:0000256" key="2">
    <source>
        <dbReference type="ARBA" id="ARBA00009533"/>
    </source>
</evidence>
<evidence type="ECO:0000313" key="10">
    <source>
        <dbReference type="Proteomes" id="UP000549394"/>
    </source>
</evidence>
<dbReference type="SUPFAM" id="SSF53383">
    <property type="entry name" value="PLP-dependent transferases"/>
    <property type="match status" value="1"/>
</dbReference>
<sequence length="584" mass="66597">MDTKEFRIRGREMVDYIADYLETISTRRVLPEVQPGYLRSMLPSRPPRNPEKWEDIMRDVEKAIMPGLTHWQHPRFHAYFPAGNSYPSILGDMLSDAVGCVGFSWAASPACTELEIIVLDWVAKMIGLPKCFTHDSGTGGGVLQGSASECVLVSLLAARYAAIHDLKKKFSFVDEGLLLSRMVAYCSKMAHSCVEKAGIIAMVKMRELETDGSYSLRGDTLEKAIEEDRKNGLIPFYVCATLGTTSVCSFDNLPELGKVCEKENLWLHVDAAYAGSAFICPEFQSLLKGVENANSFNMNPNKWMLVNFDCSTMWAKDKMVLTQALTVDPLYLQHHHSDKAVDFRHWGIPLSRRFRSLKLWFVIRSYGIDGLQKYIREHCRLAKKFELLVRKDERFEVLGNVRMGLVCFRLKGSNIRTQTLLRAINMSGKLHMVPALLNEHYVIRFAICAQNASEDDIIFAWQVISAMASEVLAAVDSNLEKEGFELERNNVEVKNEKNMDERRREKDVDKYSSSSPELSEEEIEEEFLYDANIPSIPTRYEGSGHSPNPLRRRNMLVRMISDPKSYNSKVTRRTLKKVRYHTID</sequence>
<name>A0A7I8VGM6_9ANNE</name>
<dbReference type="GO" id="GO:0030170">
    <property type="term" value="F:pyridoxal phosphate binding"/>
    <property type="evidence" value="ECO:0007669"/>
    <property type="project" value="InterPro"/>
</dbReference>
<comment type="caution">
    <text evidence="9">The sequence shown here is derived from an EMBL/GenBank/DDBJ whole genome shotgun (WGS) entry which is preliminary data.</text>
</comment>
<dbReference type="InterPro" id="IPR015422">
    <property type="entry name" value="PyrdxlP-dep_Trfase_small"/>
</dbReference>
<dbReference type="InterPro" id="IPR010977">
    <property type="entry name" value="Aromatic_deC"/>
</dbReference>
<dbReference type="AlphaFoldDB" id="A0A7I8VGM6"/>
<evidence type="ECO:0000256" key="8">
    <source>
        <dbReference type="SAM" id="MobiDB-lite"/>
    </source>
</evidence>
<organism evidence="9 10">
    <name type="scientific">Dimorphilus gyrociliatus</name>
    <dbReference type="NCBI Taxonomy" id="2664684"/>
    <lineage>
        <taxon>Eukaryota</taxon>
        <taxon>Metazoa</taxon>
        <taxon>Spiralia</taxon>
        <taxon>Lophotrochozoa</taxon>
        <taxon>Annelida</taxon>
        <taxon>Polychaeta</taxon>
        <taxon>Polychaeta incertae sedis</taxon>
        <taxon>Dinophilidae</taxon>
        <taxon>Dimorphilus</taxon>
    </lineage>
</organism>
<dbReference type="GO" id="GO:0005737">
    <property type="term" value="C:cytoplasm"/>
    <property type="evidence" value="ECO:0007669"/>
    <property type="project" value="TreeGrafter"/>
</dbReference>
<dbReference type="PANTHER" id="PTHR11999:SF70">
    <property type="entry name" value="MIP05841P"/>
    <property type="match status" value="1"/>
</dbReference>
<dbReference type="Gene3D" id="1.20.1340.10">
    <property type="entry name" value="dopa decarboxylase, N-terminal domain"/>
    <property type="match status" value="1"/>
</dbReference>
<dbReference type="FunFam" id="3.90.1150.10:FF:000018">
    <property type="entry name" value="Histidine decarboxylase"/>
    <property type="match status" value="1"/>
</dbReference>
<dbReference type="GO" id="GO:0019752">
    <property type="term" value="P:carboxylic acid metabolic process"/>
    <property type="evidence" value="ECO:0007669"/>
    <property type="project" value="InterPro"/>
</dbReference>
<evidence type="ECO:0000313" key="9">
    <source>
        <dbReference type="EMBL" id="CAD5115155.1"/>
    </source>
</evidence>
<dbReference type="PROSITE" id="PS00392">
    <property type="entry name" value="DDC_GAD_HDC_YDC"/>
    <property type="match status" value="1"/>
</dbReference>
<evidence type="ECO:0000256" key="4">
    <source>
        <dbReference type="ARBA" id="ARBA00022898"/>
    </source>
</evidence>
<protein>
    <submittedName>
        <fullName evidence="9">DgyrCDS4158</fullName>
    </submittedName>
</protein>